<keyword evidence="1" id="KW-0433">Leucine-rich repeat</keyword>
<organism evidence="5 6">
    <name type="scientific">Callosobruchus maculatus</name>
    <name type="common">Southern cowpea weevil</name>
    <name type="synonym">Pulse bruchid</name>
    <dbReference type="NCBI Taxonomy" id="64391"/>
    <lineage>
        <taxon>Eukaryota</taxon>
        <taxon>Metazoa</taxon>
        <taxon>Ecdysozoa</taxon>
        <taxon>Arthropoda</taxon>
        <taxon>Hexapoda</taxon>
        <taxon>Insecta</taxon>
        <taxon>Pterygota</taxon>
        <taxon>Neoptera</taxon>
        <taxon>Endopterygota</taxon>
        <taxon>Coleoptera</taxon>
        <taxon>Polyphaga</taxon>
        <taxon>Cucujiformia</taxon>
        <taxon>Chrysomeloidea</taxon>
        <taxon>Chrysomelidae</taxon>
        <taxon>Bruchinae</taxon>
        <taxon>Bruchini</taxon>
        <taxon>Callosobruchus</taxon>
    </lineage>
</organism>
<dbReference type="SUPFAM" id="SSF52058">
    <property type="entry name" value="L domain-like"/>
    <property type="match status" value="2"/>
</dbReference>
<evidence type="ECO:0008006" key="7">
    <source>
        <dbReference type="Google" id="ProtNLM"/>
    </source>
</evidence>
<evidence type="ECO:0000256" key="2">
    <source>
        <dbReference type="ARBA" id="ARBA00022737"/>
    </source>
</evidence>
<dbReference type="Proteomes" id="UP000410492">
    <property type="component" value="Unassembled WGS sequence"/>
</dbReference>
<evidence type="ECO:0000313" key="6">
    <source>
        <dbReference type="Proteomes" id="UP000410492"/>
    </source>
</evidence>
<dbReference type="SUPFAM" id="SSF52047">
    <property type="entry name" value="RNI-like"/>
    <property type="match status" value="1"/>
</dbReference>
<dbReference type="Gene3D" id="3.80.10.10">
    <property type="entry name" value="Ribonuclease Inhibitor"/>
    <property type="match status" value="5"/>
</dbReference>
<dbReference type="InterPro" id="IPR003591">
    <property type="entry name" value="Leu-rich_rpt_typical-subtyp"/>
</dbReference>
<evidence type="ECO:0000256" key="1">
    <source>
        <dbReference type="ARBA" id="ARBA00022614"/>
    </source>
</evidence>
<sequence length="1473" mass="164147">MLVGVKGIFLLLFIAEVTSEKRCPSQEAILPCRCLVKKEEYQIWCSHSDLPRVLDSLRSLTKYIKEPIDELILENNYLPSLPGRTFASLKVLRLMLRHNALERLSADWLAGLEDTLMEIFVVEPQLRSIPDESLSKLVSLQAATIQSRLLKRCPLFSDLPKLRYIQIESQLLLELSPMNFKNNPSLEKIHISSCPALTRLEANTFSDLPKLDLINITNSGINWIHPRALTALPELKELRFVGTKFIDAGIVGRGSKDLPQLESIVLDNNQIDRVGEAAFVDLPSLRKVSLENNRILELHHGAFHRVPELRTLNLNNNMVKRIHPESFLQNSGSGLEELFLVGNDISHVAELRSLLDALPRLTFLDLSYNNLESIPGGALRGHATLEHLNLNYNKLRSIGKEAFMAMPALRELRLKNNSLTDVFSGPFWNLPALKGLDLSQNFLRKMEPTFLENLPSLRRLDLSGNELTMIEQSAFLPTPSLEHVNVSHNHLKVIHPATFRHLLHLYELDVSHNQLLEFVPGLPRGIEHLHLHHNEIQLIPHLHTPDLDLPALKSLDLSSNRIENIGVGTFKTLPHLKRLYLGENLLKRLEEHVLEGITHLEVLDLRENRLVDIHPNSFKSLPELKQVVLRKNHLDLLVPDLFKFSPKLRRVDISGNSLPELLPGTLDNNVEIESVDASENVLVQLPKTFQNLKTLKKLDLTHNRIKNIDPNILSTLTSLKSLKISRNFIQEVREGTFHNLAHLKTLHLDNNEVEIIESNAIRALPVLKSIKLNKNKIKEIPNLAFNKLPSLQTVELQENFIRSIAPKAFNLVPQIIMVNLSYNQIFDVEEIGLKSMISLEVLDLSNNRISRLSNGVLEKMEWMVELKMDNNEICGVKGPVFNGMPRLRVLSLRNNKLMTFPEKAVQRLRSNIAVLDLDGNPLSCACPMLWLQAWLQETPYQRGPKCADGSLLRGMRISRHDCSEDQRNAEIYAPGCETESLTGVGYGNTQTSAKWVVKNSSNVEKNQLAPTPEESEYFYDDYVDYPINDSVIEQNGLTGNGKFKEPLTTQINSISPHITGGIPTIYAAPKNRTKKPEIPTKVTNSPSSSGFTFFGIPLNTLLGGNFIQKQSSSIPKAERKTAVVNRGNERVAMGNIQSHLPYMKATINKILPPPMQPPSAPQFEGGFKPMLPGDGGFKPIPNPVTGPPANVTIQKVSQRASHVVAVENKINSSLPQNRSSNNISNTPSTQPSVVTSSPRTDKGLDHFNVSRKSLVEEKQHLKSELNVLSESIQSSYMNNASSAPSKVPSNLVANQTAAADIETAADIANLQTQTITTPNVTPKLSSTTTTASTTQVNSVPKIEKVGSVTPTLLAPIVPPPQMSRNGGKPTITKIASPTLSASSATSVQSSSAFLQADSSDFFVPDPMAHREPKKALINSRSFNAKSDKDWYFANYNKTSLEPFVAKIINVSKSAKVNVGVICIVFNIILINLF</sequence>
<dbReference type="PROSITE" id="PS51450">
    <property type="entry name" value="LRR"/>
    <property type="match status" value="10"/>
</dbReference>
<proteinExistence type="predicted"/>
<feature type="region of interest" description="Disordered" evidence="3">
    <location>
        <begin position="1209"/>
        <end position="1245"/>
    </location>
</feature>
<feature type="signal peptide" evidence="4">
    <location>
        <begin position="1"/>
        <end position="19"/>
    </location>
</feature>
<dbReference type="PANTHER" id="PTHR24366:SF170">
    <property type="entry name" value="RE50361P"/>
    <property type="match status" value="1"/>
</dbReference>
<dbReference type="SMART" id="SM00365">
    <property type="entry name" value="LRR_SD22"/>
    <property type="match status" value="10"/>
</dbReference>
<dbReference type="Pfam" id="PF00560">
    <property type="entry name" value="LRR_1"/>
    <property type="match status" value="1"/>
</dbReference>
<dbReference type="EMBL" id="CAACVG010011508">
    <property type="protein sequence ID" value="VEN58224.1"/>
    <property type="molecule type" value="Genomic_DNA"/>
</dbReference>
<reference evidence="5 6" key="1">
    <citation type="submission" date="2019-01" db="EMBL/GenBank/DDBJ databases">
        <authorList>
            <person name="Sayadi A."/>
        </authorList>
    </citation>
    <scope>NUCLEOTIDE SEQUENCE [LARGE SCALE GENOMIC DNA]</scope>
</reference>
<dbReference type="InterPro" id="IPR032675">
    <property type="entry name" value="LRR_dom_sf"/>
</dbReference>
<feature type="compositionally biased region" description="Polar residues" evidence="3">
    <location>
        <begin position="1209"/>
        <end position="1223"/>
    </location>
</feature>
<dbReference type="SMART" id="SM00364">
    <property type="entry name" value="LRR_BAC"/>
    <property type="match status" value="9"/>
</dbReference>
<dbReference type="OrthoDB" id="8195690at2759"/>
<dbReference type="SMART" id="SM00369">
    <property type="entry name" value="LRR_TYP"/>
    <property type="match status" value="24"/>
</dbReference>
<keyword evidence="6" id="KW-1185">Reference proteome</keyword>
<dbReference type="InterPro" id="IPR001611">
    <property type="entry name" value="Leu-rich_rpt"/>
</dbReference>
<accession>A0A653DDD9</accession>
<dbReference type="Pfam" id="PF13855">
    <property type="entry name" value="LRR_8"/>
    <property type="match status" value="7"/>
</dbReference>
<gene>
    <name evidence="5" type="ORF">CALMAC_LOCUS16631</name>
</gene>
<feature type="chain" id="PRO_5024855648" description="LRRCT domain-containing protein" evidence="4">
    <location>
        <begin position="20"/>
        <end position="1473"/>
    </location>
</feature>
<evidence type="ECO:0000256" key="4">
    <source>
        <dbReference type="SAM" id="SignalP"/>
    </source>
</evidence>
<evidence type="ECO:0000313" key="5">
    <source>
        <dbReference type="EMBL" id="VEN58224.1"/>
    </source>
</evidence>
<evidence type="ECO:0000256" key="3">
    <source>
        <dbReference type="SAM" id="MobiDB-lite"/>
    </source>
</evidence>
<name>A0A653DDD9_CALMS</name>
<keyword evidence="4" id="KW-0732">Signal</keyword>
<feature type="compositionally biased region" description="Low complexity" evidence="3">
    <location>
        <begin position="1224"/>
        <end position="1238"/>
    </location>
</feature>
<dbReference type="PRINTS" id="PR00019">
    <property type="entry name" value="LEURICHRPT"/>
</dbReference>
<dbReference type="PANTHER" id="PTHR24366">
    <property type="entry name" value="IG(IMMUNOGLOBULIN) AND LRR(LEUCINE RICH REPEAT) DOMAINS"/>
    <property type="match status" value="1"/>
</dbReference>
<keyword evidence="2" id="KW-0677">Repeat</keyword>
<protein>
    <recommendedName>
        <fullName evidence="7">LRRCT domain-containing protein</fullName>
    </recommendedName>
</protein>